<organism evidence="2 3">
    <name type="scientific">Anaeromyxobacter diazotrophicus</name>
    <dbReference type="NCBI Taxonomy" id="2590199"/>
    <lineage>
        <taxon>Bacteria</taxon>
        <taxon>Pseudomonadati</taxon>
        <taxon>Myxococcota</taxon>
        <taxon>Myxococcia</taxon>
        <taxon>Myxococcales</taxon>
        <taxon>Cystobacterineae</taxon>
        <taxon>Anaeromyxobacteraceae</taxon>
        <taxon>Anaeromyxobacter</taxon>
    </lineage>
</organism>
<dbReference type="Proteomes" id="UP000503640">
    <property type="component" value="Unassembled WGS sequence"/>
</dbReference>
<evidence type="ECO:0000313" key="2">
    <source>
        <dbReference type="EMBL" id="GEJ59503.1"/>
    </source>
</evidence>
<evidence type="ECO:0000313" key="3">
    <source>
        <dbReference type="Proteomes" id="UP000503640"/>
    </source>
</evidence>
<dbReference type="SUPFAM" id="SSF48452">
    <property type="entry name" value="TPR-like"/>
    <property type="match status" value="2"/>
</dbReference>
<dbReference type="EMBL" id="BJTG01000015">
    <property type="protein sequence ID" value="GEJ59503.1"/>
    <property type="molecule type" value="Genomic_DNA"/>
</dbReference>
<accession>A0A7I9VSS4</accession>
<feature type="chain" id="PRO_5029867743" description="DUF3857 domain-containing protein" evidence="1">
    <location>
        <begin position="31"/>
        <end position="1261"/>
    </location>
</feature>
<dbReference type="InterPro" id="IPR011990">
    <property type="entry name" value="TPR-like_helical_dom_sf"/>
</dbReference>
<proteinExistence type="predicted"/>
<evidence type="ECO:0000256" key="1">
    <source>
        <dbReference type="SAM" id="SignalP"/>
    </source>
</evidence>
<reference evidence="3" key="1">
    <citation type="journal article" date="2020" name="Appl. Environ. Microbiol.">
        <title>Diazotrophic Anaeromyxobacter Isolates from Soils.</title>
        <authorList>
            <person name="Masuda Y."/>
            <person name="Yamanaka H."/>
            <person name="Xu Z.X."/>
            <person name="Shiratori Y."/>
            <person name="Aono T."/>
            <person name="Amachi S."/>
            <person name="Senoo K."/>
            <person name="Itoh H."/>
        </authorList>
    </citation>
    <scope>NUCLEOTIDE SEQUENCE [LARGE SCALE GENOMIC DNA]</scope>
    <source>
        <strain evidence="3">R267</strain>
    </source>
</reference>
<dbReference type="Gene3D" id="2.60.120.1130">
    <property type="match status" value="1"/>
</dbReference>
<keyword evidence="3" id="KW-1185">Reference proteome</keyword>
<gene>
    <name evidence="2" type="ORF">AMYX_42440</name>
</gene>
<evidence type="ECO:0008006" key="4">
    <source>
        <dbReference type="Google" id="ProtNLM"/>
    </source>
</evidence>
<comment type="caution">
    <text evidence="2">The sequence shown here is derived from an EMBL/GenBank/DDBJ whole genome shotgun (WGS) entry which is preliminary data.</text>
</comment>
<protein>
    <recommendedName>
        <fullName evidence="4">DUF3857 domain-containing protein</fullName>
    </recommendedName>
</protein>
<sequence length="1261" mass="131830">MTSLLVHPQRGAGRCAGRALALLLALAACATARGPLDRPEGDAAARGASARALAQAGLDALLLRNDAATAARRIEAAEARDGADPWARLGGALLARRQLDDAGEATELVALVEGAPRHPLATVAARRLADLAGRAPALARKIEEGLARAQPRLEGGTAFRARAARAAALAALGERGRAAQLRAEAGAVTAVALAGPFGGLHGLELDTPFPPEAGPLPASAPQAAGLPPAPTRALAFPDGVVTLEGEPPGADLYYVAAEVTLARGGDYLLAVGGDLSLRAFLDGAPVAERRAYAGFPPLAQLVPLRLSAGTHRLLVKLGRGDAPGQLAVSFARADGAPSDATSAAAAPGTAAPAVKAGPLPPPLPGAPALALGLEREAGPVAAPLAAALGALDLDREAAKALLEGALRAAPRSAALLAFRAEARQDDPTLSERVARARAVADLDQALAADPGDAEARLARAELARQGDRLDDAAALLDALSEAAAARPRALLARARLAEARGLAAQAERFADEARRVGGDCAALELSQALAVRRDALQRQDELATALRACPAGLERLVEHRRRRGDLAGALALADEVVRLAPARIDGRLVRAGLRASRGDPRAAAADLEDLARSWPRAARLEKRRAEYLEAAGDAAGARAARERALLLDGSDLQLRRALALEGGHEPLDELDEDGAAALAAYRAAGGRRATSSVTVLDLGAVEAHPGGAYTERIHTLVEARDERAVDRVGEVAVPEGAELLEARTVKRDGRVLEPEEPLGDKRTLSLTGLEPGDLAEWIWMRTVPPRGAAVPGFSADPFYFRADEPLWRSVYTAAAPRGLGLEVDAHHLPPPPVREEGGREVVRVVREDVPALFPEPGAPALAEHLPFVQAGAGAGREALARAMADGLLEPCRPSLEVRQLAAELAASVPPAERGGEALPRAAYRRVQELILGQGGSFSEPAGAILSRGRGSRTVLLQSLLEALGVRSRLALVRDFGRDPAPYRFPRPDLYGYAVLRLERGGQVTWLDPTTRGTPYGVLPAQLRGAEALVLPGPGEQVEVARTPPDDGSERRRTRLAVTVDAEGGAVLEGSDAYTGFEAAALRASVERLDGQARRQAMEQMLARSFRGAALLDLAVDGEGALEGPVTLRWRAKVERWARLEEGRAVAEQPVFPARLGARFLQRAARETPLLVAGDDRASLELSVTLPAGWQPLPGAQAALETPFGSFRRVEQVSGGRLQRTDQLDLLRGRIAPADYPAFGAFARAVDAAQGEPLVFRRGTPG</sequence>
<feature type="signal peptide" evidence="1">
    <location>
        <begin position="1"/>
        <end position="30"/>
    </location>
</feature>
<dbReference type="Gene3D" id="1.25.40.10">
    <property type="entry name" value="Tetratricopeptide repeat domain"/>
    <property type="match status" value="1"/>
</dbReference>
<name>A0A7I9VSS4_9BACT</name>
<dbReference type="RefSeq" id="WP_176069058.1">
    <property type="nucleotide sequence ID" value="NZ_BJTG01000015.1"/>
</dbReference>
<keyword evidence="1" id="KW-0732">Signal</keyword>
<dbReference type="AlphaFoldDB" id="A0A7I9VSS4"/>
<dbReference type="Gene3D" id="2.60.40.3140">
    <property type="match status" value="1"/>
</dbReference>